<reference evidence="10 11" key="1">
    <citation type="submission" date="2017-12" db="EMBL/GenBank/DDBJ databases">
        <title>Phylogenetic diversity of female urinary microbiome.</title>
        <authorList>
            <person name="Thomas-White K."/>
            <person name="Wolfe A.J."/>
        </authorList>
    </citation>
    <scope>NUCLEOTIDE SEQUENCE [LARGE SCALE GENOMIC DNA]</scope>
    <source>
        <strain evidence="10 11">UMB0119</strain>
    </source>
</reference>
<feature type="transmembrane region" description="Helical" evidence="7">
    <location>
        <begin position="64"/>
        <end position="85"/>
    </location>
</feature>
<feature type="domain" description="Mechanosensitive ion channel MscS" evidence="8">
    <location>
        <begin position="108"/>
        <end position="172"/>
    </location>
</feature>
<feature type="transmembrane region" description="Helical" evidence="7">
    <location>
        <begin position="91"/>
        <end position="110"/>
    </location>
</feature>
<evidence type="ECO:0000256" key="1">
    <source>
        <dbReference type="ARBA" id="ARBA00004651"/>
    </source>
</evidence>
<keyword evidence="5 7" id="KW-1133">Transmembrane helix</keyword>
<evidence type="ECO:0000256" key="3">
    <source>
        <dbReference type="ARBA" id="ARBA00022475"/>
    </source>
</evidence>
<dbReference type="Proteomes" id="UP000234335">
    <property type="component" value="Unassembled WGS sequence"/>
</dbReference>
<dbReference type="SUPFAM" id="SSF50182">
    <property type="entry name" value="Sm-like ribonucleoproteins"/>
    <property type="match status" value="1"/>
</dbReference>
<dbReference type="Pfam" id="PF21088">
    <property type="entry name" value="MS_channel_1st"/>
    <property type="match status" value="1"/>
</dbReference>
<dbReference type="Gene3D" id="3.30.70.100">
    <property type="match status" value="1"/>
</dbReference>
<dbReference type="Pfam" id="PF00924">
    <property type="entry name" value="MS_channel_2nd"/>
    <property type="match status" value="1"/>
</dbReference>
<sequence>MPDINVNQLTKTNILKDIIIILIILVLSKILLEAMSHFISKAFSDKMDEDGYRKVRIETLSKNLYTVIRFIVGFIIVMIILDMIGINTRSIIATAGIGGVAIAFGAQTLVKDIVTGIIIIVDDIFRVGDWIIAGGVEGTVETLGMRHTKIRDYDGSLHTIPNSQISTVQNLNSGPIKFDCDIYLSYEVKFEEVLDIVDSVSKRLKEEKDLSKYIIEDVSLFGIMEIKETSYLVRTTAVAVPGHQWALARRERKLIIDEIYKRGLSPSIQVVSLSNGKEVNEEI</sequence>
<evidence type="ECO:0000256" key="4">
    <source>
        <dbReference type="ARBA" id="ARBA00022692"/>
    </source>
</evidence>
<proteinExistence type="inferred from homology"/>
<dbReference type="InterPro" id="IPR011014">
    <property type="entry name" value="MscS_channel_TM-2"/>
</dbReference>
<organism evidence="10 11">
    <name type="scientific">Anaerococcus octavius</name>
    <dbReference type="NCBI Taxonomy" id="54007"/>
    <lineage>
        <taxon>Bacteria</taxon>
        <taxon>Bacillati</taxon>
        <taxon>Bacillota</taxon>
        <taxon>Tissierellia</taxon>
        <taxon>Tissierellales</taxon>
        <taxon>Peptoniphilaceae</taxon>
        <taxon>Anaerococcus</taxon>
    </lineage>
</organism>
<evidence type="ECO:0000259" key="9">
    <source>
        <dbReference type="Pfam" id="PF21088"/>
    </source>
</evidence>
<dbReference type="GO" id="GO:0005886">
    <property type="term" value="C:plasma membrane"/>
    <property type="evidence" value="ECO:0007669"/>
    <property type="project" value="UniProtKB-SubCell"/>
</dbReference>
<dbReference type="SUPFAM" id="SSF82861">
    <property type="entry name" value="Mechanosensitive channel protein MscS (YggB), transmembrane region"/>
    <property type="match status" value="1"/>
</dbReference>
<dbReference type="PANTHER" id="PTHR30460:SF0">
    <property type="entry name" value="MODERATE CONDUCTANCE MECHANOSENSITIVE CHANNEL YBIO"/>
    <property type="match status" value="1"/>
</dbReference>
<dbReference type="Gene3D" id="2.30.30.60">
    <property type="match status" value="1"/>
</dbReference>
<comment type="similarity">
    <text evidence="2">Belongs to the MscS (TC 1.A.23) family.</text>
</comment>
<accession>A0A2I1M349</accession>
<evidence type="ECO:0000259" key="8">
    <source>
        <dbReference type="Pfam" id="PF00924"/>
    </source>
</evidence>
<evidence type="ECO:0000313" key="11">
    <source>
        <dbReference type="Proteomes" id="UP000234335"/>
    </source>
</evidence>
<feature type="domain" description="Mechanosensitive ion channel transmembrane helices 2/3" evidence="9">
    <location>
        <begin position="66"/>
        <end position="107"/>
    </location>
</feature>
<keyword evidence="6 7" id="KW-0472">Membrane</keyword>
<name>A0A2I1M349_9FIRM</name>
<dbReference type="PROSITE" id="PS01246">
    <property type="entry name" value="UPF0003"/>
    <property type="match status" value="1"/>
</dbReference>
<keyword evidence="3" id="KW-1003">Cell membrane</keyword>
<evidence type="ECO:0000256" key="5">
    <source>
        <dbReference type="ARBA" id="ARBA00022989"/>
    </source>
</evidence>
<gene>
    <name evidence="10" type="ORF">CYJ34_09455</name>
</gene>
<dbReference type="FunFam" id="2.30.30.60:FF:000001">
    <property type="entry name" value="MscS Mechanosensitive ion channel"/>
    <property type="match status" value="1"/>
</dbReference>
<dbReference type="InterPro" id="IPR045276">
    <property type="entry name" value="YbiO_bact"/>
</dbReference>
<evidence type="ECO:0000313" key="10">
    <source>
        <dbReference type="EMBL" id="PKZ14550.1"/>
    </source>
</evidence>
<dbReference type="GO" id="GO:0008381">
    <property type="term" value="F:mechanosensitive monoatomic ion channel activity"/>
    <property type="evidence" value="ECO:0007669"/>
    <property type="project" value="InterPro"/>
</dbReference>
<dbReference type="InterPro" id="IPR006686">
    <property type="entry name" value="MscS_channel_CS"/>
</dbReference>
<dbReference type="PANTHER" id="PTHR30460">
    <property type="entry name" value="MODERATE CONDUCTANCE MECHANOSENSITIVE CHANNEL YBIO"/>
    <property type="match status" value="1"/>
</dbReference>
<dbReference type="InterPro" id="IPR010920">
    <property type="entry name" value="LSM_dom_sf"/>
</dbReference>
<evidence type="ECO:0000256" key="2">
    <source>
        <dbReference type="ARBA" id="ARBA00008017"/>
    </source>
</evidence>
<dbReference type="InterPro" id="IPR049142">
    <property type="entry name" value="MS_channel_1st"/>
</dbReference>
<dbReference type="AlphaFoldDB" id="A0A2I1M349"/>
<comment type="caution">
    <text evidence="10">The sequence shown here is derived from an EMBL/GenBank/DDBJ whole genome shotgun (WGS) entry which is preliminary data.</text>
</comment>
<evidence type="ECO:0000256" key="6">
    <source>
        <dbReference type="ARBA" id="ARBA00023136"/>
    </source>
</evidence>
<protein>
    <submittedName>
        <fullName evidence="10">Mechanosensitive ion channel family protein</fullName>
    </submittedName>
</protein>
<dbReference type="EMBL" id="PKGS01000013">
    <property type="protein sequence ID" value="PKZ14550.1"/>
    <property type="molecule type" value="Genomic_DNA"/>
</dbReference>
<comment type="subcellular location">
    <subcellularLocation>
        <location evidence="1">Cell membrane</location>
        <topology evidence="1">Multi-pass membrane protein</topology>
    </subcellularLocation>
</comment>
<dbReference type="Gene3D" id="1.10.287.1260">
    <property type="match status" value="1"/>
</dbReference>
<evidence type="ECO:0000256" key="7">
    <source>
        <dbReference type="SAM" id="Phobius"/>
    </source>
</evidence>
<dbReference type="RefSeq" id="WP_101541045.1">
    <property type="nucleotide sequence ID" value="NZ_PKGS01000013.1"/>
</dbReference>
<feature type="transmembrane region" description="Helical" evidence="7">
    <location>
        <begin position="18"/>
        <end position="43"/>
    </location>
</feature>
<keyword evidence="11" id="KW-1185">Reference proteome</keyword>
<dbReference type="InterPro" id="IPR006685">
    <property type="entry name" value="MscS_channel_2nd"/>
</dbReference>
<keyword evidence="4 7" id="KW-0812">Transmembrane</keyword>
<dbReference type="InterPro" id="IPR023408">
    <property type="entry name" value="MscS_beta-dom_sf"/>
</dbReference>